<dbReference type="Proteomes" id="UP001234216">
    <property type="component" value="Unassembled WGS sequence"/>
</dbReference>
<accession>A0AAW8F4B3</accession>
<reference evidence="2" key="1">
    <citation type="submission" date="2023-07" db="EMBL/GenBank/DDBJ databases">
        <title>Comparative genomics of wheat-associated soil bacteria to identify genetic determinants of phenazine resistance.</title>
        <authorList>
            <person name="Mouncey N."/>
        </authorList>
    </citation>
    <scope>NUCLEOTIDE SEQUENCE</scope>
    <source>
        <strain evidence="2">V4I22</strain>
    </source>
</reference>
<feature type="region of interest" description="Disordered" evidence="1">
    <location>
        <begin position="1"/>
        <end position="39"/>
    </location>
</feature>
<sequence>MAPVNRCQSPTSTARPKAVSVLTPRKHPSRPTTGANAEEAAICSMAPSSRPQRAWVLSTVSKASSKASCTPSRSKESERSQPSCSCVQAVPCHTRPWRSSSAESRCRARIRSPAHVLARSHQIPRGFLRLGGHPHGREFPDPQQPDRPLGIPPAGLDPVTRRPLDLGQGHHHAPHTHRRQRLPARTRSVRPHTPPPPDQATTPPRTPPRPPPAPAAATRSPPKPHRSRPRRPTGHEHPARHTYART</sequence>
<feature type="compositionally biased region" description="Pro residues" evidence="1">
    <location>
        <begin position="192"/>
        <end position="214"/>
    </location>
</feature>
<proteinExistence type="predicted"/>
<dbReference type="EMBL" id="JAUSZV010000005">
    <property type="protein sequence ID" value="MDQ0904984.1"/>
    <property type="molecule type" value="Genomic_DNA"/>
</dbReference>
<gene>
    <name evidence="2" type="ORF">QFZ22_000969</name>
</gene>
<organism evidence="2 3">
    <name type="scientific">Streptomyces canus</name>
    <dbReference type="NCBI Taxonomy" id="58343"/>
    <lineage>
        <taxon>Bacteria</taxon>
        <taxon>Bacillati</taxon>
        <taxon>Actinomycetota</taxon>
        <taxon>Actinomycetes</taxon>
        <taxon>Kitasatosporales</taxon>
        <taxon>Streptomycetaceae</taxon>
        <taxon>Streptomyces</taxon>
        <taxon>Streptomyces aurantiacus group</taxon>
    </lineage>
</organism>
<feature type="compositionally biased region" description="Polar residues" evidence="1">
    <location>
        <begin position="1"/>
        <end position="14"/>
    </location>
</feature>
<feature type="region of interest" description="Disordered" evidence="1">
    <location>
        <begin position="60"/>
        <end position="85"/>
    </location>
</feature>
<evidence type="ECO:0000313" key="2">
    <source>
        <dbReference type="EMBL" id="MDQ0904984.1"/>
    </source>
</evidence>
<feature type="region of interest" description="Disordered" evidence="1">
    <location>
        <begin position="126"/>
        <end position="246"/>
    </location>
</feature>
<feature type="compositionally biased region" description="Basic residues" evidence="1">
    <location>
        <begin position="169"/>
        <end position="190"/>
    </location>
</feature>
<feature type="compositionally biased region" description="Polar residues" evidence="1">
    <location>
        <begin position="60"/>
        <end position="72"/>
    </location>
</feature>
<evidence type="ECO:0000313" key="3">
    <source>
        <dbReference type="Proteomes" id="UP001234216"/>
    </source>
</evidence>
<protein>
    <submittedName>
        <fullName evidence="2">Uncharacterized protein</fullName>
    </submittedName>
</protein>
<feature type="compositionally biased region" description="Basic residues" evidence="1">
    <location>
        <begin position="222"/>
        <end position="232"/>
    </location>
</feature>
<evidence type="ECO:0000256" key="1">
    <source>
        <dbReference type="SAM" id="MobiDB-lite"/>
    </source>
</evidence>
<dbReference type="AlphaFoldDB" id="A0AAW8F4B3"/>
<name>A0AAW8F4B3_9ACTN</name>
<comment type="caution">
    <text evidence="2">The sequence shown here is derived from an EMBL/GenBank/DDBJ whole genome shotgun (WGS) entry which is preliminary data.</text>
</comment>